<protein>
    <recommendedName>
        <fullName evidence="2">DUF7790 domain-containing protein</fullName>
    </recommendedName>
</protein>
<dbReference type="AlphaFoldDB" id="A0A2W5N1X0"/>
<accession>A0A2W5N1X0</accession>
<feature type="region of interest" description="Disordered" evidence="1">
    <location>
        <begin position="246"/>
        <end position="268"/>
    </location>
</feature>
<evidence type="ECO:0000256" key="1">
    <source>
        <dbReference type="SAM" id="MobiDB-lite"/>
    </source>
</evidence>
<evidence type="ECO:0000259" key="2">
    <source>
        <dbReference type="Pfam" id="PF25046"/>
    </source>
</evidence>
<gene>
    <name evidence="3" type="ORF">DI551_04785</name>
</gene>
<evidence type="ECO:0000313" key="3">
    <source>
        <dbReference type="EMBL" id="PZQ46628.1"/>
    </source>
</evidence>
<dbReference type="Proteomes" id="UP000249417">
    <property type="component" value="Unassembled WGS sequence"/>
</dbReference>
<dbReference type="InterPro" id="IPR056692">
    <property type="entry name" value="DUF7790"/>
</dbReference>
<proteinExistence type="predicted"/>
<name>A0A2W5N1X0_9BACT</name>
<feature type="domain" description="DUF7790" evidence="2">
    <location>
        <begin position="14"/>
        <end position="197"/>
    </location>
</feature>
<comment type="caution">
    <text evidence="3">The sequence shown here is derived from an EMBL/GenBank/DDBJ whole genome shotgun (WGS) entry which is preliminary data.</text>
</comment>
<evidence type="ECO:0000313" key="4">
    <source>
        <dbReference type="Proteomes" id="UP000249417"/>
    </source>
</evidence>
<dbReference type="EMBL" id="QFQB01000024">
    <property type="protein sequence ID" value="PZQ46628.1"/>
    <property type="molecule type" value="Genomic_DNA"/>
</dbReference>
<dbReference type="Pfam" id="PF25046">
    <property type="entry name" value="DUF7790"/>
    <property type="match status" value="1"/>
</dbReference>
<reference evidence="3 4" key="1">
    <citation type="submission" date="2017-08" db="EMBL/GenBank/DDBJ databases">
        <title>Infants hospitalized years apart are colonized by the same room-sourced microbial strains.</title>
        <authorList>
            <person name="Brooks B."/>
            <person name="Olm M.R."/>
            <person name="Firek B.A."/>
            <person name="Baker R."/>
            <person name="Thomas B.C."/>
            <person name="Morowitz M.J."/>
            <person name="Banfield J.F."/>
        </authorList>
    </citation>
    <scope>NUCLEOTIDE SEQUENCE [LARGE SCALE GENOMIC DNA]</scope>
    <source>
        <strain evidence="3">S2_005_002_R2_29</strain>
    </source>
</reference>
<organism evidence="3 4">
    <name type="scientific">Micavibrio aeruginosavorus</name>
    <dbReference type="NCBI Taxonomy" id="349221"/>
    <lineage>
        <taxon>Bacteria</taxon>
        <taxon>Pseudomonadati</taxon>
        <taxon>Bdellovibrionota</taxon>
        <taxon>Bdellovibrionia</taxon>
        <taxon>Bdellovibrionales</taxon>
        <taxon>Pseudobdellovibrionaceae</taxon>
        <taxon>Micavibrio</taxon>
    </lineage>
</organism>
<sequence>MLARSNLYPSYGHSSLYMGTAGLINFGHIRNIRPSYAVLFDVNPHQIIYWNVVLSGVRQNQTYEGFRSFLNYSEVISKNMIAQKLGGQEFSARHSMTNVFHDGDPQSLSRQTFFYSARSFSSYMDEINFDEKDYALLRGMVMEDRIGALTLDVFDVEGWQQFSGFLKEMRADYSDFPKAVDTIYVSSVFRFVKADTDWTGRKINTLNNNGIFSILDAQKSVVIDSATVYSVSEFQTRTKDNAWPSLRQARKKESAPASGVDRSAPHFI</sequence>